<evidence type="ECO:0000256" key="1">
    <source>
        <dbReference type="ARBA" id="ARBA00023157"/>
    </source>
</evidence>
<dbReference type="Gene3D" id="3.40.30.10">
    <property type="entry name" value="Glutaredoxin"/>
    <property type="match status" value="1"/>
</dbReference>
<dbReference type="InterPro" id="IPR013740">
    <property type="entry name" value="Redoxin"/>
</dbReference>
<name>A0ABW9YHV0_9GAMM</name>
<keyword evidence="2" id="KW-0676">Redox-active center</keyword>
<proteinExistence type="predicted"/>
<dbReference type="InterPro" id="IPR050455">
    <property type="entry name" value="Tpx_Peroxidase_subfamily"/>
</dbReference>
<dbReference type="PANTHER" id="PTHR43110:SF1">
    <property type="entry name" value="THIOL PEROXIDASE"/>
    <property type="match status" value="1"/>
</dbReference>
<dbReference type="GO" id="GO:0004601">
    <property type="term" value="F:peroxidase activity"/>
    <property type="evidence" value="ECO:0007669"/>
    <property type="project" value="UniProtKB-KW"/>
</dbReference>
<dbReference type="InterPro" id="IPR036249">
    <property type="entry name" value="Thioredoxin-like_sf"/>
</dbReference>
<dbReference type="EMBL" id="RSEJ01000011">
    <property type="protein sequence ID" value="NBI53285.1"/>
    <property type="molecule type" value="Genomic_DNA"/>
</dbReference>
<dbReference type="Proteomes" id="UP000738517">
    <property type="component" value="Unassembled WGS sequence"/>
</dbReference>
<evidence type="ECO:0000256" key="2">
    <source>
        <dbReference type="ARBA" id="ARBA00023284"/>
    </source>
</evidence>
<organism evidence="4 5">
    <name type="scientific">Photobacterium alginatilyticum</name>
    <dbReference type="NCBI Taxonomy" id="1775171"/>
    <lineage>
        <taxon>Bacteria</taxon>
        <taxon>Pseudomonadati</taxon>
        <taxon>Pseudomonadota</taxon>
        <taxon>Gammaproteobacteria</taxon>
        <taxon>Vibrionales</taxon>
        <taxon>Vibrionaceae</taxon>
        <taxon>Photobacterium</taxon>
    </lineage>
</organism>
<keyword evidence="4" id="KW-0575">Peroxidase</keyword>
<keyword evidence="4" id="KW-0560">Oxidoreductase</keyword>
<dbReference type="PANTHER" id="PTHR43110">
    <property type="entry name" value="THIOL PEROXIDASE"/>
    <property type="match status" value="1"/>
</dbReference>
<evidence type="ECO:0000313" key="5">
    <source>
        <dbReference type="Proteomes" id="UP000738517"/>
    </source>
</evidence>
<keyword evidence="5" id="KW-1185">Reference proteome</keyword>
<sequence length="167" mass="18649">MPTDLYKNESINTFGKLPFVGDLAPIFTLVDENISNLSLNDLKGKSVIINIFLSVHISECAQSIRDLNFLASKNNDIIFLCISADLPLAMREFCTKEGLDYIQMASFFNDKYFTDQYGVTINSGIFRGLAAPAVLGIDNLGIISYSKRVQDFNRLTIFHDAIHSLNV</sequence>
<dbReference type="NCBIfam" id="NF001808">
    <property type="entry name" value="PRK00522.1"/>
    <property type="match status" value="1"/>
</dbReference>
<dbReference type="RefSeq" id="WP_160651483.1">
    <property type="nucleotide sequence ID" value="NZ_RSEJ01000011.1"/>
</dbReference>
<protein>
    <submittedName>
        <fullName evidence="4">Thiol peroxidase</fullName>
        <ecNumber evidence="4">1.11.1.-</ecNumber>
    </submittedName>
</protein>
<evidence type="ECO:0000313" key="4">
    <source>
        <dbReference type="EMBL" id="NBI53285.1"/>
    </source>
</evidence>
<gene>
    <name evidence="4" type="ORF">EIZ48_11925</name>
</gene>
<dbReference type="SUPFAM" id="SSF52833">
    <property type="entry name" value="Thioredoxin-like"/>
    <property type="match status" value="1"/>
</dbReference>
<evidence type="ECO:0000259" key="3">
    <source>
        <dbReference type="Pfam" id="PF08534"/>
    </source>
</evidence>
<dbReference type="EC" id="1.11.1.-" evidence="4"/>
<accession>A0ABW9YHV0</accession>
<reference evidence="4 5" key="1">
    <citation type="journal article" date="2017" name="Int. J. Syst. Evol. Microbiol.">
        <title>Photobacterium alginatilyticum sp. nov., a marine bacterium isolated from bottom seawater.</title>
        <authorList>
            <person name="Wang X."/>
            <person name="Wang Y."/>
            <person name="Yang X."/>
            <person name="Sun H."/>
            <person name="Li B."/>
            <person name="Zhang X.H."/>
        </authorList>
    </citation>
    <scope>NUCLEOTIDE SEQUENCE [LARGE SCALE GENOMIC DNA]</scope>
    <source>
        <strain evidence="4 5">P03D4</strain>
    </source>
</reference>
<comment type="caution">
    <text evidence="4">The sequence shown here is derived from an EMBL/GenBank/DDBJ whole genome shotgun (WGS) entry which is preliminary data.</text>
</comment>
<feature type="domain" description="Redoxin" evidence="3">
    <location>
        <begin position="20"/>
        <end position="151"/>
    </location>
</feature>
<dbReference type="Pfam" id="PF08534">
    <property type="entry name" value="Redoxin"/>
    <property type="match status" value="1"/>
</dbReference>
<keyword evidence="1" id="KW-1015">Disulfide bond</keyword>